<sequence length="106" mass="12078">MCGEAHSIFSLYLPPPLSLTLSPFLSFSLFLSPFAFYSIYPFCFLLPSCLFLCLYFSVLHSSNCFSSPFLCPSLFVQLFFSFLPCQALLLSWHPLLLFPLSFHSLI</sequence>
<dbReference type="AlphaFoldDB" id="A0A8D9BB27"/>
<evidence type="ECO:0000256" key="1">
    <source>
        <dbReference type="SAM" id="Phobius"/>
    </source>
</evidence>
<reference evidence="2" key="1">
    <citation type="submission" date="2021-05" db="EMBL/GenBank/DDBJ databases">
        <authorList>
            <person name="Alioto T."/>
            <person name="Alioto T."/>
            <person name="Gomez Garrido J."/>
        </authorList>
    </citation>
    <scope>NUCLEOTIDE SEQUENCE</scope>
</reference>
<evidence type="ECO:0000313" key="2">
    <source>
        <dbReference type="EMBL" id="CAG6781938.1"/>
    </source>
</evidence>
<organism evidence="2">
    <name type="scientific">Cacopsylla melanoneura</name>
    <dbReference type="NCBI Taxonomy" id="428564"/>
    <lineage>
        <taxon>Eukaryota</taxon>
        <taxon>Metazoa</taxon>
        <taxon>Ecdysozoa</taxon>
        <taxon>Arthropoda</taxon>
        <taxon>Hexapoda</taxon>
        <taxon>Insecta</taxon>
        <taxon>Pterygota</taxon>
        <taxon>Neoptera</taxon>
        <taxon>Paraneoptera</taxon>
        <taxon>Hemiptera</taxon>
        <taxon>Sternorrhyncha</taxon>
        <taxon>Psylloidea</taxon>
        <taxon>Psyllidae</taxon>
        <taxon>Psyllinae</taxon>
        <taxon>Cacopsylla</taxon>
    </lineage>
</organism>
<feature type="transmembrane region" description="Helical" evidence="1">
    <location>
        <begin position="12"/>
        <end position="31"/>
    </location>
</feature>
<feature type="transmembrane region" description="Helical" evidence="1">
    <location>
        <begin position="37"/>
        <end position="57"/>
    </location>
</feature>
<proteinExistence type="predicted"/>
<accession>A0A8D9BB27</accession>
<keyword evidence="1" id="KW-0812">Transmembrane</keyword>
<dbReference type="EMBL" id="HBUF01625235">
    <property type="protein sequence ID" value="CAG6781938.1"/>
    <property type="molecule type" value="Transcribed_RNA"/>
</dbReference>
<keyword evidence="1" id="KW-0472">Membrane</keyword>
<feature type="transmembrane region" description="Helical" evidence="1">
    <location>
        <begin position="69"/>
        <end position="92"/>
    </location>
</feature>
<name>A0A8D9BB27_9HEMI</name>
<protein>
    <submittedName>
        <fullName evidence="2">Uncharacterized protein</fullName>
    </submittedName>
</protein>
<keyword evidence="1" id="KW-1133">Transmembrane helix</keyword>